<protein>
    <submittedName>
        <fullName evidence="1">Uncharacterized protein</fullName>
    </submittedName>
</protein>
<accession>A0A5C6ZAG6</accession>
<sequence>MKKILTILICFSFNFIIGQGIEIIKINKYQCAIFSKQYKLPNSELPVEKRFTPNVEEIKLFENQLYSEFKEFNKNNPNQIKSKSRLYLRT</sequence>
<proteinExistence type="predicted"/>
<dbReference type="RefSeq" id="WP_147088440.1">
    <property type="nucleotide sequence ID" value="NZ_VORM01000046.1"/>
</dbReference>
<gene>
    <name evidence="1" type="ORF">ESY86_19755</name>
</gene>
<dbReference type="Proteomes" id="UP000321578">
    <property type="component" value="Unassembled WGS sequence"/>
</dbReference>
<dbReference type="OrthoDB" id="4301792at2"/>
<keyword evidence="2" id="KW-1185">Reference proteome</keyword>
<evidence type="ECO:0000313" key="2">
    <source>
        <dbReference type="Proteomes" id="UP000321578"/>
    </source>
</evidence>
<name>A0A5C6ZAG6_9FLAO</name>
<organism evidence="1 2">
    <name type="scientific">Subsaximicrobium wynnwilliamsii</name>
    <dbReference type="NCBI Taxonomy" id="291179"/>
    <lineage>
        <taxon>Bacteria</taxon>
        <taxon>Pseudomonadati</taxon>
        <taxon>Bacteroidota</taxon>
        <taxon>Flavobacteriia</taxon>
        <taxon>Flavobacteriales</taxon>
        <taxon>Flavobacteriaceae</taxon>
        <taxon>Subsaximicrobium</taxon>
    </lineage>
</organism>
<reference evidence="1 2" key="1">
    <citation type="submission" date="2019-08" db="EMBL/GenBank/DDBJ databases">
        <title>Genomes of Subsaximicrobium wynnwilliamsii strains.</title>
        <authorList>
            <person name="Bowman J.P."/>
        </authorList>
    </citation>
    <scope>NUCLEOTIDE SEQUENCE [LARGE SCALE GENOMIC DNA]</scope>
    <source>
        <strain evidence="1 2">2-80-2</strain>
    </source>
</reference>
<comment type="caution">
    <text evidence="1">The sequence shown here is derived from an EMBL/GenBank/DDBJ whole genome shotgun (WGS) entry which is preliminary data.</text>
</comment>
<dbReference type="EMBL" id="VORO01000047">
    <property type="protein sequence ID" value="TXD86606.1"/>
    <property type="molecule type" value="Genomic_DNA"/>
</dbReference>
<dbReference type="AlphaFoldDB" id="A0A5C6ZAG6"/>
<evidence type="ECO:0000313" key="1">
    <source>
        <dbReference type="EMBL" id="TXD86606.1"/>
    </source>
</evidence>